<dbReference type="EMBL" id="BJNG01000015">
    <property type="protein sequence ID" value="GEC19395.1"/>
    <property type="molecule type" value="Genomic_DNA"/>
</dbReference>
<dbReference type="InterPro" id="IPR007569">
    <property type="entry name" value="DUF559"/>
</dbReference>
<comment type="caution">
    <text evidence="2">The sequence shown here is derived from an EMBL/GenBank/DDBJ whole genome shotgun (WGS) entry which is preliminary data.</text>
</comment>
<gene>
    <name evidence="2" type="ORF">PHY01_16780</name>
</gene>
<dbReference type="SUPFAM" id="SSF52980">
    <property type="entry name" value="Restriction endonuclease-like"/>
    <property type="match status" value="1"/>
</dbReference>
<dbReference type="RefSeq" id="WP_141277978.1">
    <property type="nucleotide sequence ID" value="NZ_BAAARZ010000049.1"/>
</dbReference>
<sequence length="293" mass="32263">MDLRRPFRGTRAVAAGVLTPKVLRGPRFRRLFRDVYVAADVEVDLALRSRAAYLLVEGTGVVGGYSAAELMGASCGPRDAPAEIVDRTRIRSRPGLLVREEVVPPGERWRVGEVQVTSPLHTAFRLACRLPTVEAVVAVDALAHRFALDPWDVVRFGYRYLGATGSGRLPEIARLADAPAESPMETRIRLAIRFDGLPVPVLQHRVGGYDLDMAYPEVLLAVEYDGREHLTPARARRDLDRQAYLSAAGWRVLRFGAADVLHRPTVVAAAVRRALTARGVIVRNRPAVPRSGR</sequence>
<name>A0A4Y3WKU6_9PSEU</name>
<feature type="domain" description="DUF559" evidence="1">
    <location>
        <begin position="203"/>
        <end position="275"/>
    </location>
</feature>
<dbReference type="Pfam" id="PF04480">
    <property type="entry name" value="DUF559"/>
    <property type="match status" value="1"/>
</dbReference>
<keyword evidence="3" id="KW-1185">Reference proteome</keyword>
<accession>A0A4Y3WKU6</accession>
<protein>
    <recommendedName>
        <fullName evidence="1">DUF559 domain-containing protein</fullName>
    </recommendedName>
</protein>
<dbReference type="Gene3D" id="3.40.960.10">
    <property type="entry name" value="VSR Endonuclease"/>
    <property type="match status" value="1"/>
</dbReference>
<reference evidence="2 3" key="1">
    <citation type="submission" date="2019-06" db="EMBL/GenBank/DDBJ databases">
        <title>Whole genome shotgun sequence of Pseudonocardia hydrocarbonoxydans NBRC 14498.</title>
        <authorList>
            <person name="Hosoyama A."/>
            <person name="Uohara A."/>
            <person name="Ohji S."/>
            <person name="Ichikawa N."/>
        </authorList>
    </citation>
    <scope>NUCLEOTIDE SEQUENCE [LARGE SCALE GENOMIC DNA]</scope>
    <source>
        <strain evidence="2 3">NBRC 14498</strain>
    </source>
</reference>
<evidence type="ECO:0000259" key="1">
    <source>
        <dbReference type="Pfam" id="PF04480"/>
    </source>
</evidence>
<proteinExistence type="predicted"/>
<evidence type="ECO:0000313" key="2">
    <source>
        <dbReference type="EMBL" id="GEC19395.1"/>
    </source>
</evidence>
<evidence type="ECO:0000313" key="3">
    <source>
        <dbReference type="Proteomes" id="UP000320338"/>
    </source>
</evidence>
<dbReference type="InterPro" id="IPR011335">
    <property type="entry name" value="Restrct_endonuc-II-like"/>
</dbReference>
<dbReference type="AlphaFoldDB" id="A0A4Y3WKU6"/>
<dbReference type="OrthoDB" id="3566910at2"/>
<organism evidence="2 3">
    <name type="scientific">Pseudonocardia hydrocarbonoxydans</name>
    <dbReference type="NCBI Taxonomy" id="76726"/>
    <lineage>
        <taxon>Bacteria</taxon>
        <taxon>Bacillati</taxon>
        <taxon>Actinomycetota</taxon>
        <taxon>Actinomycetes</taxon>
        <taxon>Pseudonocardiales</taxon>
        <taxon>Pseudonocardiaceae</taxon>
        <taxon>Pseudonocardia</taxon>
    </lineage>
</organism>
<dbReference type="Proteomes" id="UP000320338">
    <property type="component" value="Unassembled WGS sequence"/>
</dbReference>